<dbReference type="Proteomes" id="UP000197904">
    <property type="component" value="Unassembled WGS sequence"/>
</dbReference>
<name>A0A246KQX2_9GAMM</name>
<accession>A0A246KQX2</accession>
<comment type="caution">
    <text evidence="1">The sequence shown here is derived from an EMBL/GenBank/DDBJ whole genome shotgun (WGS) entry which is preliminary data.</text>
</comment>
<evidence type="ECO:0000313" key="1">
    <source>
        <dbReference type="EMBL" id="OWR25635.1"/>
    </source>
</evidence>
<reference evidence="1 2" key="1">
    <citation type="submission" date="2017-06" db="EMBL/GenBank/DDBJ databases">
        <authorList>
            <person name="Kim H.J."/>
            <person name="Triplett B.A."/>
        </authorList>
    </citation>
    <scope>NUCLEOTIDE SEQUENCE [LARGE SCALE GENOMIC DNA]</scope>
    <source>
        <strain evidence="1 2">S18795</strain>
    </source>
</reference>
<gene>
    <name evidence="1" type="ORF">CEE55_22400</name>
</gene>
<sequence length="118" mass="13557">MHNEWIHNEILDGLSRLLCLGLDRTPAMDMIQGTAAMWVDALTAGKVWEQEFDAPRFRKAFVTLSQTRRQWPAPADFFEAIPPREQLALTKQPLPADPDSPEMKKRFEEIAKVLRIPT</sequence>
<dbReference type="EMBL" id="NIXP01000157">
    <property type="protein sequence ID" value="OWR25635.1"/>
    <property type="molecule type" value="Genomic_DNA"/>
</dbReference>
<organism evidence="1 2">
    <name type="scientific">Stenotrophomonas pavanii</name>
    <dbReference type="NCBI Taxonomy" id="487698"/>
    <lineage>
        <taxon>Bacteria</taxon>
        <taxon>Pseudomonadati</taxon>
        <taxon>Pseudomonadota</taxon>
        <taxon>Gammaproteobacteria</taxon>
        <taxon>Lysobacterales</taxon>
        <taxon>Lysobacteraceae</taxon>
        <taxon>Stenotrophomonas</taxon>
    </lineage>
</organism>
<dbReference type="AlphaFoldDB" id="A0A246KQX2"/>
<proteinExistence type="predicted"/>
<protein>
    <submittedName>
        <fullName evidence="1">Uncharacterized protein</fullName>
    </submittedName>
</protein>
<evidence type="ECO:0000313" key="2">
    <source>
        <dbReference type="Proteomes" id="UP000197904"/>
    </source>
</evidence>